<gene>
    <name evidence="1" type="ORF">M9Y10_015325</name>
</gene>
<dbReference type="SUPFAM" id="SSF52058">
    <property type="entry name" value="L domain-like"/>
    <property type="match status" value="3"/>
</dbReference>
<accession>A0ABR2L236</accession>
<dbReference type="Gene3D" id="3.80.10.10">
    <property type="entry name" value="Ribonuclease Inhibitor"/>
    <property type="match status" value="4"/>
</dbReference>
<dbReference type="PANTHER" id="PTHR45661:SF3">
    <property type="entry name" value="IG-LIKE DOMAIN-CONTAINING PROTEIN"/>
    <property type="match status" value="1"/>
</dbReference>
<name>A0ABR2L236_9EUKA</name>
<dbReference type="InterPro" id="IPR032675">
    <property type="entry name" value="LRR_dom_sf"/>
</dbReference>
<dbReference type="InterPro" id="IPR026906">
    <property type="entry name" value="LRR_5"/>
</dbReference>
<evidence type="ECO:0008006" key="3">
    <source>
        <dbReference type="Google" id="ProtNLM"/>
    </source>
</evidence>
<evidence type="ECO:0000313" key="1">
    <source>
        <dbReference type="EMBL" id="KAK8897379.1"/>
    </source>
</evidence>
<dbReference type="PANTHER" id="PTHR45661">
    <property type="entry name" value="SURFACE ANTIGEN"/>
    <property type="match status" value="1"/>
</dbReference>
<dbReference type="InterPro" id="IPR053139">
    <property type="entry name" value="Surface_bspA-like"/>
</dbReference>
<keyword evidence="2" id="KW-1185">Reference proteome</keyword>
<reference evidence="1 2" key="1">
    <citation type="submission" date="2024-04" db="EMBL/GenBank/DDBJ databases">
        <title>Tritrichomonas musculus Genome.</title>
        <authorList>
            <person name="Alves-Ferreira E."/>
            <person name="Grigg M."/>
            <person name="Lorenzi H."/>
            <person name="Galac M."/>
        </authorList>
    </citation>
    <scope>NUCLEOTIDE SEQUENCE [LARGE SCALE GENOMIC DNA]</scope>
    <source>
        <strain evidence="1 2">EAF2021</strain>
    </source>
</reference>
<organism evidence="1 2">
    <name type="scientific">Tritrichomonas musculus</name>
    <dbReference type="NCBI Taxonomy" id="1915356"/>
    <lineage>
        <taxon>Eukaryota</taxon>
        <taxon>Metamonada</taxon>
        <taxon>Parabasalia</taxon>
        <taxon>Tritrichomonadida</taxon>
        <taxon>Tritrichomonadidae</taxon>
        <taxon>Tritrichomonas</taxon>
    </lineage>
</organism>
<comment type="caution">
    <text evidence="1">The sequence shown here is derived from an EMBL/GenBank/DDBJ whole genome shotgun (WGS) entry which is preliminary data.</text>
</comment>
<dbReference type="EMBL" id="JAPFFF010000002">
    <property type="protein sequence ID" value="KAK8897379.1"/>
    <property type="molecule type" value="Genomic_DNA"/>
</dbReference>
<evidence type="ECO:0000313" key="2">
    <source>
        <dbReference type="Proteomes" id="UP001470230"/>
    </source>
</evidence>
<dbReference type="Proteomes" id="UP001470230">
    <property type="component" value="Unassembled WGS sequence"/>
</dbReference>
<sequence length="693" mass="78783">MININLNGSKYLINEEDKTAGIAMYLVSCGEIVIPSFIEYQNCEYKVTFIAKNAFANSYKVKSIEFPANSQVQSIEENAFYESSIERIAIPASVIELKEGWCNGTENLTEIEINENNPRYSLYEDNFIIGKSSIENENYDELVFAQRSVKNVTIPSFIKRICPYAFERCNDLVTVEFPPNSELFLIDKYAFSYSRINEFKVPPTVTHIGENALSFCLKLERVEIQSNSQLQSIEKDMFTSSSIGAFSIPASVIELKEGWCNGTEKLTRIEIDENNPRYSLYEDKFIIGKSSIENENYDELVFAQRSVNNVTIPSFIKRICPHAFERCANIDTIEFPMDSELQAIEGYSFAYSSVKSLKIPSGLKRIGFHSFSGCKKLQTVEFLRNSELQVIERFAFAWSSIESISIPSNLTRICDHAFSGCEKFHSLEIPNDSRLETIENCAFSYTMIESLTIPSNLIELKDEWCHGLNNVNKIFIMPNNPRYMCIDDKIIVGKSSLEKSNYDELVFARRNIKKVVIPSFIERISPYAFYCCKQLCHVEIPTNSKLQSIGALAFSFSSVKKIIVPSRVSKIEKSAFSNCRMMESICIQSGIKEIGESAFASCKKLRRFDIPSNSEIQTINKELFSGSAIESIVIPPSVKEIGENAFLFCVKLKIIEIDENSNLTGNFFAEYKRAIIMIPYKKKDDFITLKASE</sequence>
<dbReference type="Pfam" id="PF13306">
    <property type="entry name" value="LRR_5"/>
    <property type="match status" value="5"/>
</dbReference>
<proteinExistence type="predicted"/>
<protein>
    <recommendedName>
        <fullName evidence="3">Surface antigen BspA-like protein</fullName>
    </recommendedName>
</protein>